<sequence length="300" mass="33632">MTRSKVYLLIISSLVLSVVSAIKHRKPKLLKNAKYNIGPISKTDIPTAEQILGKLLGITKPAADQQAYATSPQTLQYPPGSTPQARSPYKIFGSTGATPQTEDNPGPAGYPLPPPPPGYHYGRPRGRKHPPPDDEYTRDDGQEDEEEEEDQDDDDQQLPTLEPDESRIGGHRRGRGRCRHLGRNLNQRNCQGCKCICWKGIKPHIQWVRVPVCYRPCGVCCPKHEEQGACAAICHPCCHSCCHCCCHHPCCHCCHCCHCCRRSTTFRPPLAPPKVKKLKKKQKVKKTKIKKKSIKKNKRP</sequence>
<accession>A0A913Y9E8</accession>
<dbReference type="Proteomes" id="UP000887567">
    <property type="component" value="Unplaced"/>
</dbReference>
<feature type="signal peptide" evidence="2">
    <location>
        <begin position="1"/>
        <end position="21"/>
    </location>
</feature>
<feature type="compositionally biased region" description="Basic residues" evidence="1">
    <location>
        <begin position="274"/>
        <end position="300"/>
    </location>
</feature>
<name>A0A913Y9E8_EXADI</name>
<feature type="compositionally biased region" description="Pro residues" evidence="1">
    <location>
        <begin position="108"/>
        <end position="118"/>
    </location>
</feature>
<dbReference type="RefSeq" id="XP_020916821.1">
    <property type="nucleotide sequence ID" value="XM_021061162.2"/>
</dbReference>
<feature type="region of interest" description="Disordered" evidence="1">
    <location>
        <begin position="71"/>
        <end position="174"/>
    </location>
</feature>
<protein>
    <submittedName>
        <fullName evidence="3">Uncharacterized protein</fullName>
    </submittedName>
</protein>
<evidence type="ECO:0000313" key="4">
    <source>
        <dbReference type="Proteomes" id="UP000887567"/>
    </source>
</evidence>
<dbReference type="GeneID" id="110254193"/>
<dbReference type="AlphaFoldDB" id="A0A913Y9E8"/>
<proteinExistence type="predicted"/>
<feature type="compositionally biased region" description="Acidic residues" evidence="1">
    <location>
        <begin position="133"/>
        <end position="156"/>
    </location>
</feature>
<evidence type="ECO:0000256" key="1">
    <source>
        <dbReference type="SAM" id="MobiDB-lite"/>
    </source>
</evidence>
<dbReference type="KEGG" id="epa:110254193"/>
<keyword evidence="4" id="KW-1185">Reference proteome</keyword>
<reference evidence="3" key="1">
    <citation type="submission" date="2022-11" db="UniProtKB">
        <authorList>
            <consortium name="EnsemblMetazoa"/>
        </authorList>
    </citation>
    <scope>IDENTIFICATION</scope>
</reference>
<dbReference type="OrthoDB" id="5990625at2759"/>
<organism evidence="3 4">
    <name type="scientific">Exaiptasia diaphana</name>
    <name type="common">Tropical sea anemone</name>
    <name type="synonym">Aiptasia pulchella</name>
    <dbReference type="NCBI Taxonomy" id="2652724"/>
    <lineage>
        <taxon>Eukaryota</taxon>
        <taxon>Metazoa</taxon>
        <taxon>Cnidaria</taxon>
        <taxon>Anthozoa</taxon>
        <taxon>Hexacorallia</taxon>
        <taxon>Actiniaria</taxon>
        <taxon>Aiptasiidae</taxon>
        <taxon>Exaiptasia</taxon>
    </lineage>
</organism>
<feature type="chain" id="PRO_5038123300" evidence="2">
    <location>
        <begin position="22"/>
        <end position="300"/>
    </location>
</feature>
<dbReference type="EnsemblMetazoa" id="XM_021061162.2">
    <property type="protein sequence ID" value="XP_020916821.1"/>
    <property type="gene ID" value="LOC110254193"/>
</dbReference>
<evidence type="ECO:0000313" key="3">
    <source>
        <dbReference type="EnsemblMetazoa" id="XP_020916821.1"/>
    </source>
</evidence>
<keyword evidence="2" id="KW-0732">Signal</keyword>
<evidence type="ECO:0000256" key="2">
    <source>
        <dbReference type="SAM" id="SignalP"/>
    </source>
</evidence>
<feature type="region of interest" description="Disordered" evidence="1">
    <location>
        <begin position="269"/>
        <end position="300"/>
    </location>
</feature>